<dbReference type="EMBL" id="PYAW01000009">
    <property type="protein sequence ID" value="PSL43082.1"/>
    <property type="molecule type" value="Genomic_DNA"/>
</dbReference>
<keyword evidence="4" id="KW-0472">Membrane</keyword>
<evidence type="ECO:0000259" key="6">
    <source>
        <dbReference type="Pfam" id="PF07980"/>
    </source>
</evidence>
<feature type="domain" description="RagB/SusD" evidence="6">
    <location>
        <begin position="282"/>
        <end position="537"/>
    </location>
</feature>
<keyword evidence="3" id="KW-0732">Signal</keyword>
<dbReference type="PROSITE" id="PS51257">
    <property type="entry name" value="PROKAR_LIPOPROTEIN"/>
    <property type="match status" value="1"/>
</dbReference>
<comment type="caution">
    <text evidence="8">The sequence shown here is derived from an EMBL/GenBank/DDBJ whole genome shotgun (WGS) entry which is preliminary data.</text>
</comment>
<accession>A0A2P8HA39</accession>
<feature type="domain" description="SusD-like N-terminal" evidence="7">
    <location>
        <begin position="94"/>
        <end position="220"/>
    </location>
</feature>
<evidence type="ECO:0000256" key="4">
    <source>
        <dbReference type="ARBA" id="ARBA00023136"/>
    </source>
</evidence>
<evidence type="ECO:0000256" key="1">
    <source>
        <dbReference type="ARBA" id="ARBA00004442"/>
    </source>
</evidence>
<evidence type="ECO:0000256" key="3">
    <source>
        <dbReference type="ARBA" id="ARBA00022729"/>
    </source>
</evidence>
<dbReference type="InterPro" id="IPR012944">
    <property type="entry name" value="SusD_RagB_dom"/>
</dbReference>
<dbReference type="GO" id="GO:0009279">
    <property type="term" value="C:cell outer membrane"/>
    <property type="evidence" value="ECO:0007669"/>
    <property type="project" value="UniProtKB-SubCell"/>
</dbReference>
<dbReference type="InterPro" id="IPR011990">
    <property type="entry name" value="TPR-like_helical_dom_sf"/>
</dbReference>
<keyword evidence="9" id="KW-1185">Reference proteome</keyword>
<reference evidence="8 9" key="1">
    <citation type="submission" date="2018-03" db="EMBL/GenBank/DDBJ databases">
        <title>Genomic Encyclopedia of Archaeal and Bacterial Type Strains, Phase II (KMG-II): from individual species to whole genera.</title>
        <authorList>
            <person name="Goeker M."/>
        </authorList>
    </citation>
    <scope>NUCLEOTIDE SEQUENCE [LARGE SCALE GENOMIC DNA]</scope>
    <source>
        <strain evidence="8 9">DSM 24859</strain>
    </source>
</reference>
<evidence type="ECO:0000256" key="2">
    <source>
        <dbReference type="ARBA" id="ARBA00006275"/>
    </source>
</evidence>
<evidence type="ECO:0000313" key="8">
    <source>
        <dbReference type="EMBL" id="PSL43082.1"/>
    </source>
</evidence>
<name>A0A2P8HA39_CHINA</name>
<evidence type="ECO:0000259" key="7">
    <source>
        <dbReference type="Pfam" id="PF14322"/>
    </source>
</evidence>
<keyword evidence="5" id="KW-0998">Cell outer membrane</keyword>
<dbReference type="InterPro" id="IPR033985">
    <property type="entry name" value="SusD-like_N"/>
</dbReference>
<dbReference type="SUPFAM" id="SSF48452">
    <property type="entry name" value="TPR-like"/>
    <property type="match status" value="1"/>
</dbReference>
<gene>
    <name evidence="8" type="ORF">CLV51_10976</name>
</gene>
<protein>
    <submittedName>
        <fullName evidence="8">Putative outer membrane starch-binding protein</fullName>
    </submittedName>
</protein>
<sequence length="537" mass="60844">MFKARPMKKSFAIIIFFIATIILTGCKKDLLNKVPLDTYSNSTLWTSANDALTALNGCYSGWENGDHVIYYDCFTDNAYDQFPWEGYEPVAQGNATPTNLGAANRWSYITIQRCNWFLANVDKTPMADDLKSRMKGEARFLRAYQYFIMSQLYSDVPLIINNISIEHANLVTVTPRAEVTLFVLNELNTISGMLPVNYPAADAGRITRGAALALAARVELFNQKYTDCIATCQQLMNSPFSYSLYPDYTNLFRPGFADNQEEILDIQYLKTYNSFADLGVLVPNSKGGYSSVAVTQSLVDAYEMNTGKTIDDPSSKYNPVQPFINRDPRLDATILRPGASWEGMYFDPLGANSADYYLNNNCSPTGYISKKFISNLTTDFSNIWDCGLDFMVIRYAEVLLTYAEAKIEAGQIDQSVYDAINKVRNRVNMPPVNQALYNNQTSLRKLVRRERRVEFGMEGLRWYDIQRWRIGDQVMPGKVYGTLKGSVDEYTGNLTLDPSTRIQVGSPRAFNVNKNYLWPIPQKEIDLNKNLKQNADY</sequence>
<dbReference type="Proteomes" id="UP000240971">
    <property type="component" value="Unassembled WGS sequence"/>
</dbReference>
<comment type="similarity">
    <text evidence="2">Belongs to the SusD family.</text>
</comment>
<organism evidence="8 9">
    <name type="scientific">Chitinophaga niastensis</name>
    <dbReference type="NCBI Taxonomy" id="536980"/>
    <lineage>
        <taxon>Bacteria</taxon>
        <taxon>Pseudomonadati</taxon>
        <taxon>Bacteroidota</taxon>
        <taxon>Chitinophagia</taxon>
        <taxon>Chitinophagales</taxon>
        <taxon>Chitinophagaceae</taxon>
        <taxon>Chitinophaga</taxon>
    </lineage>
</organism>
<evidence type="ECO:0000313" key="9">
    <source>
        <dbReference type="Proteomes" id="UP000240971"/>
    </source>
</evidence>
<dbReference type="Pfam" id="PF14322">
    <property type="entry name" value="SusD-like_3"/>
    <property type="match status" value="1"/>
</dbReference>
<dbReference type="Gene3D" id="1.25.40.390">
    <property type="match status" value="1"/>
</dbReference>
<dbReference type="AlphaFoldDB" id="A0A2P8HA39"/>
<comment type="subcellular location">
    <subcellularLocation>
        <location evidence="1">Cell outer membrane</location>
    </subcellularLocation>
</comment>
<evidence type="ECO:0000256" key="5">
    <source>
        <dbReference type="ARBA" id="ARBA00023237"/>
    </source>
</evidence>
<proteinExistence type="inferred from homology"/>
<dbReference type="Pfam" id="PF07980">
    <property type="entry name" value="SusD_RagB"/>
    <property type="match status" value="1"/>
</dbReference>